<dbReference type="OrthoDB" id="444631at2759"/>
<dbReference type="GO" id="GO:0016020">
    <property type="term" value="C:membrane"/>
    <property type="evidence" value="ECO:0007669"/>
    <property type="project" value="UniProtKB-SubCell"/>
</dbReference>
<keyword evidence="4 6" id="KW-0472">Membrane</keyword>
<dbReference type="Pfam" id="PF20684">
    <property type="entry name" value="Fung_rhodopsin"/>
    <property type="match status" value="1"/>
</dbReference>
<feature type="domain" description="Rhodopsin" evidence="7">
    <location>
        <begin position="24"/>
        <end position="273"/>
    </location>
</feature>
<evidence type="ECO:0000256" key="6">
    <source>
        <dbReference type="SAM" id="Phobius"/>
    </source>
</evidence>
<gene>
    <name evidence="8" type="ORF">BP6252_08217</name>
</gene>
<dbReference type="PANTHER" id="PTHR33048">
    <property type="entry name" value="PTH11-LIKE INTEGRAL MEMBRANE PROTEIN (AFU_ORTHOLOGUE AFUA_5G11245)"/>
    <property type="match status" value="1"/>
</dbReference>
<evidence type="ECO:0000256" key="2">
    <source>
        <dbReference type="ARBA" id="ARBA00022692"/>
    </source>
</evidence>
<evidence type="ECO:0000313" key="8">
    <source>
        <dbReference type="EMBL" id="RDW69197.1"/>
    </source>
</evidence>
<evidence type="ECO:0000256" key="5">
    <source>
        <dbReference type="ARBA" id="ARBA00038359"/>
    </source>
</evidence>
<evidence type="ECO:0000259" key="7">
    <source>
        <dbReference type="Pfam" id="PF20684"/>
    </source>
</evidence>
<evidence type="ECO:0000256" key="3">
    <source>
        <dbReference type="ARBA" id="ARBA00022989"/>
    </source>
</evidence>
<evidence type="ECO:0000313" key="9">
    <source>
        <dbReference type="Proteomes" id="UP000256645"/>
    </source>
</evidence>
<protein>
    <recommendedName>
        <fullName evidence="7">Rhodopsin domain-containing protein</fullName>
    </recommendedName>
</protein>
<organism evidence="8 9">
    <name type="scientific">Coleophoma cylindrospora</name>
    <dbReference type="NCBI Taxonomy" id="1849047"/>
    <lineage>
        <taxon>Eukaryota</taxon>
        <taxon>Fungi</taxon>
        <taxon>Dikarya</taxon>
        <taxon>Ascomycota</taxon>
        <taxon>Pezizomycotina</taxon>
        <taxon>Leotiomycetes</taxon>
        <taxon>Helotiales</taxon>
        <taxon>Dermateaceae</taxon>
        <taxon>Coleophoma</taxon>
    </lineage>
</organism>
<dbReference type="EMBL" id="PDLM01000009">
    <property type="protein sequence ID" value="RDW69197.1"/>
    <property type="molecule type" value="Genomic_DNA"/>
</dbReference>
<feature type="transmembrane region" description="Helical" evidence="6">
    <location>
        <begin position="106"/>
        <end position="127"/>
    </location>
</feature>
<dbReference type="InterPro" id="IPR049326">
    <property type="entry name" value="Rhodopsin_dom_fungi"/>
</dbReference>
<proteinExistence type="inferred from homology"/>
<feature type="transmembrane region" description="Helical" evidence="6">
    <location>
        <begin position="6"/>
        <end position="28"/>
    </location>
</feature>
<sequence>MLEEGGAMGVECTLCALALVVIALRIFVRLFILRQSLRISDYFAIMGWLCAAAETICHSITFKAGILKYVDPNLPPLESLMKASDSSASRVMHADIYRSKANFASLIFLEVGIYFPKASILALYWSIIPPFLESLRKTLIVITGLTGASALSALLVDLLWCNPISNNWSPDFHKCAVFTLIDPFIVNWSINFATDLLIFVFPFLLIGHLNLRKHQGWAFKGTLSLGAITILISVARFTYIFKTILVVPDDIWCVAELSTATMVVSLPTLKPLVFESRDKGNMSKESRSIPSSTGYNRGCEIPDSNIFMIGDSRIENLTQRQ</sequence>
<keyword evidence="2 6" id="KW-0812">Transmembrane</keyword>
<reference evidence="8 9" key="1">
    <citation type="journal article" date="2018" name="IMA Fungus">
        <title>IMA Genome-F 9: Draft genome sequence of Annulohypoxylon stygium, Aspergillus mulundensis, Berkeleyomyces basicola (syn. Thielaviopsis basicola), Ceratocystis smalleyi, two Cercospora beticola strains, Coleophoma cylindrospora, Fusarium fracticaudum, Phialophora cf. hyalina, and Morchella septimelata.</title>
        <authorList>
            <person name="Wingfield B.D."/>
            <person name="Bills G.F."/>
            <person name="Dong Y."/>
            <person name="Huang W."/>
            <person name="Nel W.J."/>
            <person name="Swalarsk-Parry B.S."/>
            <person name="Vaghefi N."/>
            <person name="Wilken P.M."/>
            <person name="An Z."/>
            <person name="de Beer Z.W."/>
            <person name="De Vos L."/>
            <person name="Chen L."/>
            <person name="Duong T.A."/>
            <person name="Gao Y."/>
            <person name="Hammerbacher A."/>
            <person name="Kikkert J.R."/>
            <person name="Li Y."/>
            <person name="Li H."/>
            <person name="Li K."/>
            <person name="Li Q."/>
            <person name="Liu X."/>
            <person name="Ma X."/>
            <person name="Naidoo K."/>
            <person name="Pethybridge S.J."/>
            <person name="Sun J."/>
            <person name="Steenkamp E.T."/>
            <person name="van der Nest M.A."/>
            <person name="van Wyk S."/>
            <person name="Wingfield M.J."/>
            <person name="Xiong C."/>
            <person name="Yue Q."/>
            <person name="Zhang X."/>
        </authorList>
    </citation>
    <scope>NUCLEOTIDE SEQUENCE [LARGE SCALE GENOMIC DNA]</scope>
    <source>
        <strain evidence="8 9">BP6252</strain>
    </source>
</reference>
<dbReference type="InterPro" id="IPR052337">
    <property type="entry name" value="SAT4-like"/>
</dbReference>
<comment type="similarity">
    <text evidence="5">Belongs to the SAT4 family.</text>
</comment>
<dbReference type="STRING" id="1849047.A0A3D8R5C3"/>
<evidence type="ECO:0000256" key="4">
    <source>
        <dbReference type="ARBA" id="ARBA00023136"/>
    </source>
</evidence>
<dbReference type="AlphaFoldDB" id="A0A3D8R5C3"/>
<accession>A0A3D8R5C3</accession>
<feature type="transmembrane region" description="Helical" evidence="6">
    <location>
        <begin position="223"/>
        <end position="241"/>
    </location>
</feature>
<evidence type="ECO:0000256" key="1">
    <source>
        <dbReference type="ARBA" id="ARBA00004141"/>
    </source>
</evidence>
<dbReference type="Proteomes" id="UP000256645">
    <property type="component" value="Unassembled WGS sequence"/>
</dbReference>
<comment type="caution">
    <text evidence="8">The sequence shown here is derived from an EMBL/GenBank/DDBJ whole genome shotgun (WGS) entry which is preliminary data.</text>
</comment>
<feature type="transmembrane region" description="Helical" evidence="6">
    <location>
        <begin position="139"/>
        <end position="160"/>
    </location>
</feature>
<dbReference type="PANTHER" id="PTHR33048:SF92">
    <property type="entry name" value="INTEGRAL MEMBRANE PROTEIN"/>
    <property type="match status" value="1"/>
</dbReference>
<keyword evidence="9" id="KW-1185">Reference proteome</keyword>
<comment type="subcellular location">
    <subcellularLocation>
        <location evidence="1">Membrane</location>
        <topology evidence="1">Multi-pass membrane protein</topology>
    </subcellularLocation>
</comment>
<name>A0A3D8R5C3_9HELO</name>
<keyword evidence="3 6" id="KW-1133">Transmembrane helix</keyword>